<accession>A0A849KQ19</accession>
<evidence type="ECO:0000256" key="1">
    <source>
        <dbReference type="SAM" id="MobiDB-lite"/>
    </source>
</evidence>
<dbReference type="Proteomes" id="UP000572377">
    <property type="component" value="Unassembled WGS sequence"/>
</dbReference>
<feature type="region of interest" description="Disordered" evidence="1">
    <location>
        <begin position="29"/>
        <end position="49"/>
    </location>
</feature>
<evidence type="ECO:0000256" key="2">
    <source>
        <dbReference type="SAM" id="SignalP"/>
    </source>
</evidence>
<keyword evidence="4" id="KW-1185">Reference proteome</keyword>
<dbReference type="RefSeq" id="WP_171321457.1">
    <property type="nucleotide sequence ID" value="NZ_JABFBC010000001.1"/>
</dbReference>
<organism evidence="3 4">
    <name type="scientific">Halovulum dunhuangense</name>
    <dbReference type="NCBI Taxonomy" id="1505036"/>
    <lineage>
        <taxon>Bacteria</taxon>
        <taxon>Pseudomonadati</taxon>
        <taxon>Pseudomonadota</taxon>
        <taxon>Alphaproteobacteria</taxon>
        <taxon>Rhodobacterales</taxon>
        <taxon>Paracoccaceae</taxon>
        <taxon>Halovulum</taxon>
    </lineage>
</organism>
<name>A0A849KQ19_9RHOB</name>
<comment type="caution">
    <text evidence="3">The sequence shown here is derived from an EMBL/GenBank/DDBJ whole genome shotgun (WGS) entry which is preliminary data.</text>
</comment>
<sequence length="88" mass="8775">MTGTCRLTGVVLLLAVAACSTTTTVVDDAPAGSTSGSITGAASSSEVAMPAGLSSEERFLWGTMTPEAQAQAAAYIRSGGTLTQFMAL</sequence>
<gene>
    <name evidence="3" type="ORF">HMH01_00575</name>
</gene>
<proteinExistence type="predicted"/>
<evidence type="ECO:0000313" key="4">
    <source>
        <dbReference type="Proteomes" id="UP000572377"/>
    </source>
</evidence>
<protein>
    <submittedName>
        <fullName evidence="3">Uncharacterized protein</fullName>
    </submittedName>
</protein>
<dbReference type="PROSITE" id="PS51257">
    <property type="entry name" value="PROKAR_LIPOPROTEIN"/>
    <property type="match status" value="1"/>
</dbReference>
<feature type="chain" id="PRO_5032880342" evidence="2">
    <location>
        <begin position="26"/>
        <end position="88"/>
    </location>
</feature>
<dbReference type="EMBL" id="JABFBC010000001">
    <property type="protein sequence ID" value="NNU78919.1"/>
    <property type="molecule type" value="Genomic_DNA"/>
</dbReference>
<reference evidence="3 4" key="1">
    <citation type="submission" date="2020-05" db="EMBL/GenBank/DDBJ databases">
        <title>Gimesia benthica sp. nov., a novel planctomycete isolated from a deep-sea water sample of the Northwest Indian Ocean.</title>
        <authorList>
            <person name="Wang J."/>
            <person name="Ruan C."/>
            <person name="Song L."/>
            <person name="Zhu Y."/>
            <person name="Li A."/>
            <person name="Zheng X."/>
            <person name="Wang L."/>
            <person name="Lu Z."/>
            <person name="Huang Y."/>
            <person name="Du W."/>
            <person name="Zhou Y."/>
            <person name="Huang L."/>
            <person name="Dai X."/>
        </authorList>
    </citation>
    <scope>NUCLEOTIDE SEQUENCE [LARGE SCALE GENOMIC DNA]</scope>
    <source>
        <strain evidence="3 4">YYQ-30</strain>
    </source>
</reference>
<keyword evidence="2" id="KW-0732">Signal</keyword>
<dbReference type="AlphaFoldDB" id="A0A849KQ19"/>
<evidence type="ECO:0000313" key="3">
    <source>
        <dbReference type="EMBL" id="NNU78919.1"/>
    </source>
</evidence>
<feature type="signal peptide" evidence="2">
    <location>
        <begin position="1"/>
        <end position="25"/>
    </location>
</feature>
<feature type="compositionally biased region" description="Low complexity" evidence="1">
    <location>
        <begin position="29"/>
        <end position="45"/>
    </location>
</feature>